<dbReference type="Gene3D" id="3.10.20.30">
    <property type="match status" value="1"/>
</dbReference>
<dbReference type="InterPro" id="IPR006058">
    <property type="entry name" value="2Fe2S_fd_BS"/>
</dbReference>
<organism evidence="8 9">
    <name type="scientific">Pseudonocardia bannensis</name>
    <dbReference type="NCBI Taxonomy" id="630973"/>
    <lineage>
        <taxon>Bacteria</taxon>
        <taxon>Bacillati</taxon>
        <taxon>Actinomycetota</taxon>
        <taxon>Actinomycetes</taxon>
        <taxon>Pseudonocardiales</taxon>
        <taxon>Pseudonocardiaceae</taxon>
        <taxon>Pseudonocardia</taxon>
    </lineage>
</organism>
<dbReference type="Gene3D" id="1.10.150.120">
    <property type="entry name" value="[2Fe-2S]-binding domain"/>
    <property type="match status" value="1"/>
</dbReference>
<dbReference type="PROSITE" id="PS00197">
    <property type="entry name" value="2FE2S_FER_1"/>
    <property type="match status" value="1"/>
</dbReference>
<keyword evidence="9" id="KW-1185">Reference proteome</keyword>
<evidence type="ECO:0000256" key="5">
    <source>
        <dbReference type="ARBA" id="ARBA00023014"/>
    </source>
</evidence>
<dbReference type="InterPro" id="IPR036884">
    <property type="entry name" value="2Fe-2S-bd_dom_sf"/>
</dbReference>
<comment type="caution">
    <text evidence="8">The sequence shown here is derived from an EMBL/GenBank/DDBJ whole genome shotgun (WGS) entry which is preliminary data.</text>
</comment>
<proteinExistence type="predicted"/>
<evidence type="ECO:0000256" key="3">
    <source>
        <dbReference type="ARBA" id="ARBA00023002"/>
    </source>
</evidence>
<accession>A0A848DLX3</accession>
<dbReference type="GO" id="GO:0016491">
    <property type="term" value="F:oxidoreductase activity"/>
    <property type="evidence" value="ECO:0007669"/>
    <property type="project" value="UniProtKB-KW"/>
</dbReference>
<dbReference type="InterPro" id="IPR036010">
    <property type="entry name" value="2Fe-2S_ferredoxin-like_sf"/>
</dbReference>
<dbReference type="Pfam" id="PF01799">
    <property type="entry name" value="Fer2_2"/>
    <property type="match status" value="1"/>
</dbReference>
<keyword evidence="3" id="KW-0560">Oxidoreductase</keyword>
<dbReference type="SUPFAM" id="SSF47741">
    <property type="entry name" value="CO dehydrogenase ISP C-domain like"/>
    <property type="match status" value="1"/>
</dbReference>
<dbReference type="CDD" id="cd00207">
    <property type="entry name" value="fer2"/>
    <property type="match status" value="1"/>
</dbReference>
<dbReference type="EMBL" id="JAAXKZ010000081">
    <property type="protein sequence ID" value="NMH93770.1"/>
    <property type="molecule type" value="Genomic_DNA"/>
</dbReference>
<dbReference type="AlphaFoldDB" id="A0A848DLX3"/>
<gene>
    <name evidence="8" type="ORF">HF519_19755</name>
</gene>
<dbReference type="GO" id="GO:0046872">
    <property type="term" value="F:metal ion binding"/>
    <property type="evidence" value="ECO:0007669"/>
    <property type="project" value="UniProtKB-KW"/>
</dbReference>
<keyword evidence="2" id="KW-0479">Metal-binding</keyword>
<feature type="domain" description="2Fe-2S ferredoxin-type" evidence="7">
    <location>
        <begin position="4"/>
        <end position="80"/>
    </location>
</feature>
<protein>
    <submittedName>
        <fullName evidence="8">(2Fe-2S)-binding protein</fullName>
    </submittedName>
</protein>
<evidence type="ECO:0000313" key="9">
    <source>
        <dbReference type="Proteomes" id="UP000586918"/>
    </source>
</evidence>
<dbReference type="PROSITE" id="PS51085">
    <property type="entry name" value="2FE2S_FER_2"/>
    <property type="match status" value="1"/>
</dbReference>
<dbReference type="InterPro" id="IPR051452">
    <property type="entry name" value="Diverse_Oxidoreductases"/>
</dbReference>
<evidence type="ECO:0000256" key="6">
    <source>
        <dbReference type="ARBA" id="ARBA00060707"/>
    </source>
</evidence>
<keyword evidence="1" id="KW-0001">2Fe-2S</keyword>
<evidence type="ECO:0000256" key="4">
    <source>
        <dbReference type="ARBA" id="ARBA00023004"/>
    </source>
</evidence>
<keyword evidence="4" id="KW-0408">Iron</keyword>
<dbReference type="PANTHER" id="PTHR44379:SF5">
    <property type="entry name" value="OXIDOREDUCTASE WITH IRON-SULFUR SUBUNIT"/>
    <property type="match status" value="1"/>
</dbReference>
<dbReference type="InterPro" id="IPR002888">
    <property type="entry name" value="2Fe-2S-bd"/>
</dbReference>
<evidence type="ECO:0000259" key="7">
    <source>
        <dbReference type="PROSITE" id="PS51085"/>
    </source>
</evidence>
<dbReference type="InterPro" id="IPR012675">
    <property type="entry name" value="Beta-grasp_dom_sf"/>
</dbReference>
<dbReference type="FunFam" id="1.10.150.120:FF:000003">
    <property type="entry name" value="Carbon monoxide dehydrogenase, small subunit"/>
    <property type="match status" value="1"/>
</dbReference>
<dbReference type="RefSeq" id="WP_169414468.1">
    <property type="nucleotide sequence ID" value="NZ_JAAXKZ010000081.1"/>
</dbReference>
<dbReference type="SUPFAM" id="SSF54292">
    <property type="entry name" value="2Fe-2S ferredoxin-like"/>
    <property type="match status" value="1"/>
</dbReference>
<reference evidence="8 9" key="1">
    <citation type="submission" date="2020-04" db="EMBL/GenBank/DDBJ databases">
        <authorList>
            <person name="Klaysubun C."/>
            <person name="Duangmal K."/>
            <person name="Lipun K."/>
        </authorList>
    </citation>
    <scope>NUCLEOTIDE SEQUENCE [LARGE SCALE GENOMIC DNA]</scope>
    <source>
        <strain evidence="8 9">DSM 45300</strain>
    </source>
</reference>
<dbReference type="Proteomes" id="UP000586918">
    <property type="component" value="Unassembled WGS sequence"/>
</dbReference>
<dbReference type="Pfam" id="PF00111">
    <property type="entry name" value="Fer2"/>
    <property type="match status" value="1"/>
</dbReference>
<dbReference type="PANTHER" id="PTHR44379">
    <property type="entry name" value="OXIDOREDUCTASE WITH IRON-SULFUR SUBUNIT"/>
    <property type="match status" value="1"/>
</dbReference>
<keyword evidence="5" id="KW-0411">Iron-sulfur</keyword>
<dbReference type="GO" id="GO:0051537">
    <property type="term" value="F:2 iron, 2 sulfur cluster binding"/>
    <property type="evidence" value="ECO:0007669"/>
    <property type="project" value="UniProtKB-KW"/>
</dbReference>
<evidence type="ECO:0000256" key="1">
    <source>
        <dbReference type="ARBA" id="ARBA00022714"/>
    </source>
</evidence>
<sequence length="169" mass="18196">MTRIRITVTINGAVVERAVDPRMLLSDFIRHEARLTGTHVGCEHGVCGSCTVQVDGSPVRSCLLFAVQVDGREVRTVEALAAERDGALHPLQEAFHAEQGLQCGFCTPGFLMSVEPVLDRVEEMDDAQIRALISGNLCRCTGYEGIVCAVREAARKMASPSRSRPGGAS</sequence>
<comment type="pathway">
    <text evidence="6">Alkaloid degradation; nicotine degradation.</text>
</comment>
<dbReference type="FunFam" id="3.10.20.30:FF:000020">
    <property type="entry name" value="Xanthine dehydrogenase iron-sulfur subunit"/>
    <property type="match status" value="1"/>
</dbReference>
<dbReference type="InterPro" id="IPR001041">
    <property type="entry name" value="2Fe-2S_ferredoxin-type"/>
</dbReference>
<evidence type="ECO:0000313" key="8">
    <source>
        <dbReference type="EMBL" id="NMH93770.1"/>
    </source>
</evidence>
<evidence type="ECO:0000256" key="2">
    <source>
        <dbReference type="ARBA" id="ARBA00022723"/>
    </source>
</evidence>
<name>A0A848DLX3_9PSEU</name>